<dbReference type="OrthoDB" id="76445at2759"/>
<evidence type="ECO:0000256" key="7">
    <source>
        <dbReference type="ARBA" id="ARBA00023242"/>
    </source>
</evidence>
<evidence type="ECO:0000313" key="13">
    <source>
        <dbReference type="EMBL" id="KRY50925.1"/>
    </source>
</evidence>
<feature type="domain" description="RanBP2-type" evidence="12">
    <location>
        <begin position="461"/>
        <end position="490"/>
    </location>
</feature>
<comment type="subcellular location">
    <subcellularLocation>
        <location evidence="1">Nucleus</location>
    </subcellularLocation>
</comment>
<keyword evidence="14" id="KW-1185">Reference proteome</keyword>
<dbReference type="OMA" id="IYHEESH"/>
<dbReference type="Gene3D" id="4.10.1060.10">
    <property type="entry name" value="Zinc finger, RanBP2-type"/>
    <property type="match status" value="1"/>
</dbReference>
<evidence type="ECO:0000259" key="12">
    <source>
        <dbReference type="PROSITE" id="PS50199"/>
    </source>
</evidence>
<dbReference type="PROSITE" id="PS50102">
    <property type="entry name" value="RRM"/>
    <property type="match status" value="1"/>
</dbReference>
<evidence type="ECO:0000256" key="6">
    <source>
        <dbReference type="ARBA" id="ARBA00022884"/>
    </source>
</evidence>
<feature type="domain" description="RRM" evidence="11">
    <location>
        <begin position="239"/>
        <end position="326"/>
    </location>
</feature>
<name>A0A0V1CNZ0_TRIBR</name>
<organism evidence="13 14">
    <name type="scientific">Trichinella britovi</name>
    <name type="common">Parasitic roundworm</name>
    <dbReference type="NCBI Taxonomy" id="45882"/>
    <lineage>
        <taxon>Eukaryota</taxon>
        <taxon>Metazoa</taxon>
        <taxon>Ecdysozoa</taxon>
        <taxon>Nematoda</taxon>
        <taxon>Enoplea</taxon>
        <taxon>Dorylaimia</taxon>
        <taxon>Trichinellida</taxon>
        <taxon>Trichinellidae</taxon>
        <taxon>Trichinella</taxon>
    </lineage>
</organism>
<comment type="caution">
    <text evidence="13">The sequence shown here is derived from an EMBL/GenBank/DDBJ whole genome shotgun (WGS) entry which is preliminary data.</text>
</comment>
<feature type="compositionally biased region" description="Polar residues" evidence="10">
    <location>
        <begin position="78"/>
        <end position="93"/>
    </location>
</feature>
<dbReference type="InterPro" id="IPR000504">
    <property type="entry name" value="RRM_dom"/>
</dbReference>
<feature type="compositionally biased region" description="Basic and acidic residues" evidence="10">
    <location>
        <begin position="336"/>
        <end position="348"/>
    </location>
</feature>
<feature type="compositionally biased region" description="Basic and acidic residues" evidence="10">
    <location>
        <begin position="581"/>
        <end position="591"/>
    </location>
</feature>
<keyword evidence="3" id="KW-0479">Metal-binding</keyword>
<feature type="region of interest" description="Disordered" evidence="10">
    <location>
        <begin position="532"/>
        <end position="591"/>
    </location>
</feature>
<feature type="region of interest" description="Disordered" evidence="10">
    <location>
        <begin position="190"/>
        <end position="231"/>
    </location>
</feature>
<dbReference type="GO" id="GO:0006355">
    <property type="term" value="P:regulation of DNA-templated transcription"/>
    <property type="evidence" value="ECO:0007669"/>
    <property type="project" value="InterPro"/>
</dbReference>
<protein>
    <submittedName>
        <fullName evidence="13">RNA-binding protein FUS</fullName>
    </submittedName>
</protein>
<feature type="compositionally biased region" description="Gly residues" evidence="10">
    <location>
        <begin position="352"/>
        <end position="426"/>
    </location>
</feature>
<dbReference type="Proteomes" id="UP000054653">
    <property type="component" value="Unassembled WGS sequence"/>
</dbReference>
<dbReference type="SUPFAM" id="SSF54928">
    <property type="entry name" value="RNA-binding domain, RBD"/>
    <property type="match status" value="1"/>
</dbReference>
<feature type="region of interest" description="Disordered" evidence="10">
    <location>
        <begin position="324"/>
        <end position="431"/>
    </location>
</feature>
<keyword evidence="5" id="KW-0862">Zinc</keyword>
<keyword evidence="4 9" id="KW-0863">Zinc-finger</keyword>
<dbReference type="InterPro" id="IPR012677">
    <property type="entry name" value="Nucleotide-bd_a/b_plait_sf"/>
</dbReference>
<dbReference type="GO" id="GO:0005634">
    <property type="term" value="C:nucleus"/>
    <property type="evidence" value="ECO:0007669"/>
    <property type="project" value="UniProtKB-SubCell"/>
</dbReference>
<evidence type="ECO:0000256" key="3">
    <source>
        <dbReference type="ARBA" id="ARBA00022723"/>
    </source>
</evidence>
<evidence type="ECO:0000259" key="11">
    <source>
        <dbReference type="PROSITE" id="PS50102"/>
    </source>
</evidence>
<dbReference type="GO" id="GO:0003723">
    <property type="term" value="F:RNA binding"/>
    <property type="evidence" value="ECO:0007669"/>
    <property type="project" value="UniProtKB-UniRule"/>
</dbReference>
<dbReference type="InterPro" id="IPR036443">
    <property type="entry name" value="Znf_RanBP2_sf"/>
</dbReference>
<gene>
    <name evidence="13" type="primary">FUS</name>
    <name evidence="13" type="ORF">T03_5969</name>
</gene>
<dbReference type="Pfam" id="PF00641">
    <property type="entry name" value="Zn_ribbon_RanBP"/>
    <property type="match status" value="1"/>
</dbReference>
<dbReference type="PROSITE" id="PS50199">
    <property type="entry name" value="ZF_RANBP2_2"/>
    <property type="match status" value="1"/>
</dbReference>
<dbReference type="PANTHER" id="PTHR23238">
    <property type="entry name" value="RNA BINDING PROTEIN"/>
    <property type="match status" value="1"/>
</dbReference>
<dbReference type="GO" id="GO:0008270">
    <property type="term" value="F:zinc ion binding"/>
    <property type="evidence" value="ECO:0007669"/>
    <property type="project" value="UniProtKB-KW"/>
</dbReference>
<dbReference type="Gene3D" id="3.30.70.330">
    <property type="match status" value="1"/>
</dbReference>
<dbReference type="InterPro" id="IPR001876">
    <property type="entry name" value="Znf_RanBP2"/>
</dbReference>
<dbReference type="SUPFAM" id="SSF90209">
    <property type="entry name" value="Ran binding protein zinc finger-like"/>
    <property type="match status" value="1"/>
</dbReference>
<evidence type="ECO:0000256" key="1">
    <source>
        <dbReference type="ARBA" id="ARBA00004123"/>
    </source>
</evidence>
<dbReference type="STRING" id="45882.A0A0V1CNZ0"/>
<evidence type="ECO:0000256" key="8">
    <source>
        <dbReference type="PROSITE-ProRule" id="PRU00176"/>
    </source>
</evidence>
<evidence type="ECO:0000256" key="9">
    <source>
        <dbReference type="PROSITE-ProRule" id="PRU00322"/>
    </source>
</evidence>
<evidence type="ECO:0000256" key="5">
    <source>
        <dbReference type="ARBA" id="ARBA00022833"/>
    </source>
</evidence>
<proteinExistence type="inferred from homology"/>
<dbReference type="InterPro" id="IPR035979">
    <property type="entry name" value="RBD_domain_sf"/>
</dbReference>
<feature type="compositionally biased region" description="Polar residues" evidence="10">
    <location>
        <begin position="40"/>
        <end position="66"/>
    </location>
</feature>
<evidence type="ECO:0000313" key="14">
    <source>
        <dbReference type="Proteomes" id="UP000054653"/>
    </source>
</evidence>
<dbReference type="PROSITE" id="PS01358">
    <property type="entry name" value="ZF_RANBP2_1"/>
    <property type="match status" value="1"/>
</dbReference>
<keyword evidence="6 8" id="KW-0694">RNA-binding</keyword>
<accession>A0A0V1CNZ0</accession>
<sequence length="591" mass="61848">MSDLNSSSSVSQMAYSQMASSKSQLHGSSGQGGYSLMGNYPNSAASAGSLPQQAHAPTSGDSQQQYPMVPPYGYDSHGPQQYYNQFGQTNVNSGCGYGPQRDQRTPQGVPPPISHQQEFSNYSTPAAVPAQTQQDYNRHYYGQYPSGGAAPPLLAQPPSIAGKPPFYLPGNTGGSDGMPAPLQRQSRWDSAASDVGLDSDASRGATHFTPGLDPGKRGDGYQQQEIGGRKEAEKTVMNNTVFVQGIPDMASAQMIAEYFSESGEIMRDARGGLKVHIYKDKASGKLKGEALVCFMNNTMAANAIDRFHGNYFPGSDIPMQVSYATSRASSGSRGGYGRENRYDNRSGRDTGSYGGGRDTGSYGGGRDTGSYGGGRDTGSYGGGRDTGSYGGGRDTGSYGGGRDSGNNYGGGGRDSGSYGGGRGGYGNPPPRGCSQGRFERGSGGPMPRGSMRVTGGNMEARAGDWICQQCSNSNFAFRTECNKCKAAKPVGECMPPSSMGDLGGGYGGMPPGHGMPRGLAGRGGFPVRGYPPRGGFRDGPSRDGSGGGYRDCPPRGGMVARGAGPPRGRDFNGSMRVMRGSSDHRDRSRPY</sequence>
<dbReference type="EMBL" id="JYDI01000137">
    <property type="protein sequence ID" value="KRY50925.1"/>
    <property type="molecule type" value="Genomic_DNA"/>
</dbReference>
<dbReference type="InterPro" id="IPR034870">
    <property type="entry name" value="TET_fam"/>
</dbReference>
<dbReference type="SMART" id="SM00360">
    <property type="entry name" value="RRM"/>
    <property type="match status" value="1"/>
</dbReference>
<evidence type="ECO:0000256" key="4">
    <source>
        <dbReference type="ARBA" id="ARBA00022771"/>
    </source>
</evidence>
<feature type="compositionally biased region" description="Low complexity" evidence="10">
    <location>
        <begin position="1"/>
        <end position="24"/>
    </location>
</feature>
<dbReference type="Pfam" id="PF00076">
    <property type="entry name" value="RRM_1"/>
    <property type="match status" value="1"/>
</dbReference>
<evidence type="ECO:0000256" key="10">
    <source>
        <dbReference type="SAM" id="MobiDB-lite"/>
    </source>
</evidence>
<comment type="similarity">
    <text evidence="2">Belongs to the RRM TET family.</text>
</comment>
<feature type="region of interest" description="Disordered" evidence="10">
    <location>
        <begin position="1"/>
        <end position="118"/>
    </location>
</feature>
<evidence type="ECO:0000256" key="2">
    <source>
        <dbReference type="ARBA" id="ARBA00008448"/>
    </source>
</evidence>
<reference evidence="13 14" key="1">
    <citation type="submission" date="2015-01" db="EMBL/GenBank/DDBJ databases">
        <title>Evolution of Trichinella species and genotypes.</title>
        <authorList>
            <person name="Korhonen P.K."/>
            <person name="Edoardo P."/>
            <person name="Giuseppe L.R."/>
            <person name="Gasser R.B."/>
        </authorList>
    </citation>
    <scope>NUCLEOTIDE SEQUENCE [LARGE SCALE GENOMIC DNA]</scope>
    <source>
        <strain evidence="13">ISS120</strain>
    </source>
</reference>
<dbReference type="SMART" id="SM00547">
    <property type="entry name" value="ZnF_RBZ"/>
    <property type="match status" value="1"/>
</dbReference>
<keyword evidence="7" id="KW-0539">Nucleus</keyword>
<dbReference type="AlphaFoldDB" id="A0A0V1CNZ0"/>